<proteinExistence type="predicted"/>
<reference evidence="2 3" key="1">
    <citation type="submission" date="2021-02" db="EMBL/GenBank/DDBJ databases">
        <authorList>
            <person name="Jung H.S."/>
            <person name="Chun B.H."/>
            <person name="Jeon C.O."/>
        </authorList>
    </citation>
    <scope>NUCLEOTIDE SEQUENCE [LARGE SCALE GENOMIC DNA]</scope>
    <source>
        <strain evidence="2 3">LMG 25203</strain>
    </source>
</reference>
<evidence type="ECO:0000313" key="3">
    <source>
        <dbReference type="Proteomes" id="UP000759529"/>
    </source>
</evidence>
<dbReference type="Gene3D" id="2.30.30.940">
    <property type="match status" value="1"/>
</dbReference>
<feature type="domain" description="AAA+ ATPase" evidence="1">
    <location>
        <begin position="18"/>
        <end position="182"/>
    </location>
</feature>
<dbReference type="InterPro" id="IPR003593">
    <property type="entry name" value="AAA+_ATPase"/>
</dbReference>
<dbReference type="PANTHER" id="PTHR47642">
    <property type="entry name" value="ATP-DEPENDENT DNA HELICASE"/>
    <property type="match status" value="1"/>
</dbReference>
<dbReference type="Pfam" id="PF14493">
    <property type="entry name" value="HTH_40"/>
    <property type="match status" value="1"/>
</dbReference>
<dbReference type="PANTHER" id="PTHR47642:SF7">
    <property type="entry name" value="ATP-DEPENDENT DNA HELICASE PIF1"/>
    <property type="match status" value="1"/>
</dbReference>
<dbReference type="EMBL" id="JACSOD020000508">
    <property type="protein sequence ID" value="MBM6500799.1"/>
    <property type="molecule type" value="Genomic_DNA"/>
</dbReference>
<dbReference type="CDD" id="cd18809">
    <property type="entry name" value="SF1_C_RecD"/>
    <property type="match status" value="1"/>
</dbReference>
<comment type="caution">
    <text evidence="2">The sequence shown here is derived from an EMBL/GenBank/DDBJ whole genome shotgun (WGS) entry which is preliminary data.</text>
</comment>
<dbReference type="RefSeq" id="WP_187656062.1">
    <property type="nucleotide sequence ID" value="NZ_JACSOD020000508.1"/>
</dbReference>
<evidence type="ECO:0000313" key="2">
    <source>
        <dbReference type="EMBL" id="MBM6500799.1"/>
    </source>
</evidence>
<evidence type="ECO:0000259" key="1">
    <source>
        <dbReference type="SMART" id="SM00382"/>
    </source>
</evidence>
<dbReference type="Gene3D" id="3.40.50.300">
    <property type="entry name" value="P-loop containing nucleotide triphosphate hydrolases"/>
    <property type="match status" value="1"/>
</dbReference>
<gene>
    <name evidence="2" type="ORF">H9X54_016025</name>
</gene>
<dbReference type="SMART" id="SM00382">
    <property type="entry name" value="AAA"/>
    <property type="match status" value="1"/>
</dbReference>
<keyword evidence="3" id="KW-1185">Reference proteome</keyword>
<protein>
    <submittedName>
        <fullName evidence="2">Helix-turn-helix domain-containing protein</fullName>
    </submittedName>
</protein>
<dbReference type="InterPro" id="IPR029491">
    <property type="entry name" value="Helicase_HTH"/>
</dbReference>
<dbReference type="InterPro" id="IPR010285">
    <property type="entry name" value="DNA_helicase_pif1-like_DEAD"/>
</dbReference>
<dbReference type="Gene3D" id="1.10.10.1390">
    <property type="entry name" value="ATP-dependent DNA helicase RecQ"/>
    <property type="match status" value="1"/>
</dbReference>
<organism evidence="2 3">
    <name type="scientific">Flavobacterium macrobrachii</name>
    <dbReference type="NCBI Taxonomy" id="591204"/>
    <lineage>
        <taxon>Bacteria</taxon>
        <taxon>Pseudomonadati</taxon>
        <taxon>Bacteroidota</taxon>
        <taxon>Flavobacteriia</taxon>
        <taxon>Flavobacteriales</taxon>
        <taxon>Flavobacteriaceae</taxon>
        <taxon>Flavobacterium</taxon>
    </lineage>
</organism>
<sequence length="752" mass="87137">MEFISAEAKYVLQFINQTNRSVFLTGKAGTGKTTLLKEIIQTTHKNCVVVAPTGIAALNAGGVTIHSMFQLPFGGFLPDNSVAQFNENSKFESRATLRRHFKMSGLKKAVIRNMELLIVDEVSMLRSDLLDAMDFMLQSVRKRNQPFGGVQVLFIGDLLQLPPVIRDDEWRVLRNYYSGKFFFHAHVVQQNPPLYIELSKIFRQTDDRFISVLNNLRNNTITQNDILILNEFVKPNFDLKANKGYITLTTHNAKADSINQQSLEDLEGNSRFYKAEVTDDFPDKIYPIEEKLELKVGAQVMFIKNDLSFEKKFFNGKMGIIQSLSEREIWVHFPDENKSIEVEKYEWQNIRYTVNENTKEIEEEVLGTFVHYPIKLAWAITVHKSQGLTFDKAALDVSQVFLPGQAYVALSRLRSLNGLILLSPLQMNGISNDQDVMNYSENKASTEFLEKTLQKDTKDFILNFLISSFDWTDLAQEWRNHRFTYNEKSEISEKSKHAIWAKKCADEMEKLIDPSQKFILQLRKLFAENPDLQFINERIQAAFNYFLLPMDNLVYEILFKLEEVKRIKKVKAYYDELLVLEELQIKAVLRLMKAKLMIEILVKGETISKEKLSSDEIKYYRINKMETVTQEFKKVKITLIDDEEDIDRYAKKEKKKEPKKSTIQETFELWQQQLSVAEIASIRKLTEQTIGGHLAKLIEAKAIKISEVLPEDKIMELAEAFKGFEGNSVTELKEKYGEKFSWDELKMFKASL</sequence>
<dbReference type="Proteomes" id="UP000759529">
    <property type="component" value="Unassembled WGS sequence"/>
</dbReference>
<dbReference type="InterPro" id="IPR027417">
    <property type="entry name" value="P-loop_NTPase"/>
</dbReference>
<dbReference type="SUPFAM" id="SSF52540">
    <property type="entry name" value="P-loop containing nucleoside triphosphate hydrolases"/>
    <property type="match status" value="2"/>
</dbReference>
<accession>A0ABS2D0X2</accession>
<dbReference type="Pfam" id="PF05970">
    <property type="entry name" value="PIF1"/>
    <property type="match status" value="1"/>
</dbReference>
<name>A0ABS2D0X2_9FLAO</name>
<dbReference type="InterPro" id="IPR051055">
    <property type="entry name" value="PIF1_helicase"/>
</dbReference>